<accession>A0A165TMC8</accession>
<sequence>MCVAAVGDLYIVLFDTPLSGQNIASGRKGIYFGASDHFLVYDLAKEVAVTLAELRLSKTGEPRPSTDKPAKEVTDLAQEVSEALTIPEYSVPDESTPFRRRATKVLCP</sequence>
<gene>
    <name evidence="1" type="ORF">NEOLEDRAFT_177547</name>
</gene>
<evidence type="ECO:0000313" key="2">
    <source>
        <dbReference type="Proteomes" id="UP000076761"/>
    </source>
</evidence>
<name>A0A165TMC8_9AGAM</name>
<organism evidence="1 2">
    <name type="scientific">Neolentinus lepideus HHB14362 ss-1</name>
    <dbReference type="NCBI Taxonomy" id="1314782"/>
    <lineage>
        <taxon>Eukaryota</taxon>
        <taxon>Fungi</taxon>
        <taxon>Dikarya</taxon>
        <taxon>Basidiomycota</taxon>
        <taxon>Agaricomycotina</taxon>
        <taxon>Agaricomycetes</taxon>
        <taxon>Gloeophyllales</taxon>
        <taxon>Gloeophyllaceae</taxon>
        <taxon>Neolentinus</taxon>
    </lineage>
</organism>
<protein>
    <submittedName>
        <fullName evidence="1">Uncharacterized protein</fullName>
    </submittedName>
</protein>
<dbReference type="EMBL" id="KV425564">
    <property type="protein sequence ID" value="KZT26884.1"/>
    <property type="molecule type" value="Genomic_DNA"/>
</dbReference>
<dbReference type="Proteomes" id="UP000076761">
    <property type="component" value="Unassembled WGS sequence"/>
</dbReference>
<dbReference type="InParanoid" id="A0A165TMC8"/>
<proteinExistence type="predicted"/>
<dbReference type="OrthoDB" id="10262413at2759"/>
<reference evidence="1 2" key="1">
    <citation type="journal article" date="2016" name="Mol. Biol. Evol.">
        <title>Comparative Genomics of Early-Diverging Mushroom-Forming Fungi Provides Insights into the Origins of Lignocellulose Decay Capabilities.</title>
        <authorList>
            <person name="Nagy L.G."/>
            <person name="Riley R."/>
            <person name="Tritt A."/>
            <person name="Adam C."/>
            <person name="Daum C."/>
            <person name="Floudas D."/>
            <person name="Sun H."/>
            <person name="Yadav J.S."/>
            <person name="Pangilinan J."/>
            <person name="Larsson K.H."/>
            <person name="Matsuura K."/>
            <person name="Barry K."/>
            <person name="Labutti K."/>
            <person name="Kuo R."/>
            <person name="Ohm R.A."/>
            <person name="Bhattacharya S.S."/>
            <person name="Shirouzu T."/>
            <person name="Yoshinaga Y."/>
            <person name="Martin F.M."/>
            <person name="Grigoriev I.V."/>
            <person name="Hibbett D.S."/>
        </authorList>
    </citation>
    <scope>NUCLEOTIDE SEQUENCE [LARGE SCALE GENOMIC DNA]</scope>
    <source>
        <strain evidence="1 2">HHB14362 ss-1</strain>
    </source>
</reference>
<dbReference type="AlphaFoldDB" id="A0A165TMC8"/>
<evidence type="ECO:0000313" key="1">
    <source>
        <dbReference type="EMBL" id="KZT26884.1"/>
    </source>
</evidence>
<keyword evidence="2" id="KW-1185">Reference proteome</keyword>